<dbReference type="RefSeq" id="WP_011503801.1">
    <property type="nucleotide sequence ID" value="NZ_FODT01000003.1"/>
</dbReference>
<sequence length="78" mass="9197">MIKDDDYELDSAGNRVLIGLTSDETAEFFRLDEIISKSGPPPVNDNDWYRPEDRRWLELYEKHESARRPFLKSSKTVH</sequence>
<name>A0A1H8QG77_9BRAD</name>
<reference evidence="2" key="1">
    <citation type="submission" date="2016-10" db="EMBL/GenBank/DDBJ databases">
        <authorList>
            <person name="Varghese N."/>
            <person name="Submissions S."/>
        </authorList>
    </citation>
    <scope>NUCLEOTIDE SEQUENCE [LARGE SCALE GENOMIC DNA]</scope>
    <source>
        <strain evidence="2">DSM 123</strain>
    </source>
</reference>
<dbReference type="AlphaFoldDB" id="A0A1H8QG77"/>
<keyword evidence="2" id="KW-1185">Reference proteome</keyword>
<protein>
    <submittedName>
        <fullName evidence="1">Uncharacterized protein</fullName>
    </submittedName>
</protein>
<organism evidence="1 2">
    <name type="scientific">Rhodopseudomonas pseudopalustris</name>
    <dbReference type="NCBI Taxonomy" id="1513892"/>
    <lineage>
        <taxon>Bacteria</taxon>
        <taxon>Pseudomonadati</taxon>
        <taxon>Pseudomonadota</taxon>
        <taxon>Alphaproteobacteria</taxon>
        <taxon>Hyphomicrobiales</taxon>
        <taxon>Nitrobacteraceae</taxon>
        <taxon>Rhodopseudomonas</taxon>
    </lineage>
</organism>
<evidence type="ECO:0000313" key="2">
    <source>
        <dbReference type="Proteomes" id="UP000199615"/>
    </source>
</evidence>
<dbReference type="EMBL" id="FODT01000003">
    <property type="protein sequence ID" value="SEO53001.1"/>
    <property type="molecule type" value="Genomic_DNA"/>
</dbReference>
<accession>A0A1H8QG77</accession>
<proteinExistence type="predicted"/>
<evidence type="ECO:0000313" key="1">
    <source>
        <dbReference type="EMBL" id="SEO53001.1"/>
    </source>
</evidence>
<dbReference type="OrthoDB" id="8139096at2"/>
<dbReference type="Proteomes" id="UP000199615">
    <property type="component" value="Unassembled WGS sequence"/>
</dbReference>
<gene>
    <name evidence="1" type="ORF">SAMN05444123_103199</name>
</gene>